<dbReference type="RefSeq" id="WP_008302600.1">
    <property type="nucleotide sequence ID" value="NZ_BAEK01000017.1"/>
</dbReference>
<evidence type="ECO:0000256" key="10">
    <source>
        <dbReference type="ARBA" id="ARBA00023237"/>
    </source>
</evidence>
<dbReference type="InterPro" id="IPR036942">
    <property type="entry name" value="Beta-barrel_TonB_sf"/>
</dbReference>
<evidence type="ECO:0000256" key="7">
    <source>
        <dbReference type="ARBA" id="ARBA00023065"/>
    </source>
</evidence>
<feature type="domain" description="TonB-dependent receptor-like beta-barrel" evidence="14">
    <location>
        <begin position="327"/>
        <end position="747"/>
    </location>
</feature>
<evidence type="ECO:0000259" key="15">
    <source>
        <dbReference type="Pfam" id="PF07715"/>
    </source>
</evidence>
<dbReference type="InterPro" id="IPR000531">
    <property type="entry name" value="Beta-barrel_TonB"/>
</dbReference>
<dbReference type="Pfam" id="PF07715">
    <property type="entry name" value="Plug"/>
    <property type="match status" value="1"/>
</dbReference>
<protein>
    <recommendedName>
        <fullName evidence="18">TonB-dependent receptor</fullName>
    </recommendedName>
</protein>
<evidence type="ECO:0000256" key="5">
    <source>
        <dbReference type="ARBA" id="ARBA00022692"/>
    </source>
</evidence>
<proteinExistence type="inferred from homology"/>
<evidence type="ECO:0000256" key="1">
    <source>
        <dbReference type="ARBA" id="ARBA00004571"/>
    </source>
</evidence>
<evidence type="ECO:0000256" key="3">
    <source>
        <dbReference type="ARBA" id="ARBA00022452"/>
    </source>
</evidence>
<keyword evidence="13" id="KW-0732">Signal</keyword>
<keyword evidence="10 11" id="KW-0998">Cell outer membrane</keyword>
<accession>A0ABQ0I364</accession>
<feature type="signal peptide" evidence="13">
    <location>
        <begin position="1"/>
        <end position="28"/>
    </location>
</feature>
<keyword evidence="6" id="KW-0408">Iron</keyword>
<evidence type="ECO:0000313" key="17">
    <source>
        <dbReference type="Proteomes" id="UP000008372"/>
    </source>
</evidence>
<evidence type="ECO:0000256" key="12">
    <source>
        <dbReference type="RuleBase" id="RU003357"/>
    </source>
</evidence>
<comment type="caution">
    <text evidence="16">The sequence shown here is derived from an EMBL/GenBank/DDBJ whole genome shotgun (WGS) entry which is preliminary data.</text>
</comment>
<keyword evidence="4" id="KW-0410">Iron transport</keyword>
<evidence type="ECO:0000256" key="13">
    <source>
        <dbReference type="SAM" id="SignalP"/>
    </source>
</evidence>
<keyword evidence="3 11" id="KW-1134">Transmembrane beta strand</keyword>
<evidence type="ECO:0000313" key="16">
    <source>
        <dbReference type="EMBL" id="GAC03743.1"/>
    </source>
</evidence>
<keyword evidence="2 11" id="KW-0813">Transport</keyword>
<dbReference type="Proteomes" id="UP000008372">
    <property type="component" value="Unassembled WGS sequence"/>
</dbReference>
<keyword evidence="9 11" id="KW-0472">Membrane</keyword>
<evidence type="ECO:0000256" key="8">
    <source>
        <dbReference type="ARBA" id="ARBA00023077"/>
    </source>
</evidence>
<dbReference type="InterPro" id="IPR039426">
    <property type="entry name" value="TonB-dep_rcpt-like"/>
</dbReference>
<evidence type="ECO:0000256" key="6">
    <source>
        <dbReference type="ARBA" id="ARBA00023004"/>
    </source>
</evidence>
<dbReference type="Pfam" id="PF00593">
    <property type="entry name" value="TonB_dep_Rec_b-barrel"/>
    <property type="match status" value="1"/>
</dbReference>
<name>A0ABQ0I364_9ALTE</name>
<keyword evidence="17" id="KW-1185">Reference proteome</keyword>
<comment type="subcellular location">
    <subcellularLocation>
        <location evidence="1 11">Cell outer membrane</location>
        <topology evidence="1 11">Multi-pass membrane protein</topology>
    </subcellularLocation>
</comment>
<evidence type="ECO:0000256" key="2">
    <source>
        <dbReference type="ARBA" id="ARBA00022448"/>
    </source>
</evidence>
<keyword evidence="8 12" id="KW-0798">TonB box</keyword>
<keyword evidence="5 11" id="KW-0812">Transmembrane</keyword>
<evidence type="ECO:0000259" key="14">
    <source>
        <dbReference type="Pfam" id="PF00593"/>
    </source>
</evidence>
<dbReference type="PANTHER" id="PTHR32552:SF81">
    <property type="entry name" value="TONB-DEPENDENT OUTER MEMBRANE RECEPTOR"/>
    <property type="match status" value="1"/>
</dbReference>
<comment type="similarity">
    <text evidence="11 12">Belongs to the TonB-dependent receptor family.</text>
</comment>
<keyword evidence="7" id="KW-0406">Ion transport</keyword>
<evidence type="ECO:0000256" key="9">
    <source>
        <dbReference type="ARBA" id="ARBA00023136"/>
    </source>
</evidence>
<feature type="chain" id="PRO_5045125224" description="TonB-dependent receptor" evidence="13">
    <location>
        <begin position="29"/>
        <end position="785"/>
    </location>
</feature>
<dbReference type="PANTHER" id="PTHR32552">
    <property type="entry name" value="FERRICHROME IRON RECEPTOR-RELATED"/>
    <property type="match status" value="1"/>
</dbReference>
<sequence length="785" mass="85756">MKTRNNYRKLTASAIGVLTALMQTSVNAAEGENESSLEKIVVTTQFKSQSVQDTPVAMTAMNAAMLEDRNMTDVSQVASSSPNVTLTAAGSAFGSATVASIRGVGQYDSSFAVEPGVGMYVDDVYHATLLGSIFDLLDLERVEVMRGPQGTLAGKNSLGGAIKLFSSKPDGTSGGYVEGVYGDFNRVDLRAAGEFTLVEDELFMRVSGSSKRRDGHITIKDYGCDNPNETLPDGSPFIRTNTSSSCNIGTEGGKDVHALRAMLRWVPSEDLEINIIADTTEDVSEAPGTVLTYTSLRADATPHSAMYKGQLVALTDRFIAKDFYTSYSTYNNPETDFSLSPVAKASVSGISTTVDWTINDNLVLKSITAWREVDSYHVQEDGSPLPIGLNSYKGKNKQITQELRLSGQALENTLDWTVGAYYYESDATQGGRKDLGFLNLGPFGLGLFFVDDDIITADSKSVFAHGIYALTDKLNVSAGIRYTEESKSYTFGRLTPEGEVHPVLGALHGVTPPAYEGDQVDYRLVFDYHLSDNLMTYVQYSTGFKGGGVNSRPSFAFHAVPFEPETLDAYEVGFKGDLLDNTLRLNLSAFFNNYQDIQVTLSDCSHLNVDEIPGGNACTLQANAGEAEIKGLEAEVTWYPTDDLIIDFSASTLDFKYTDVAISTGLSNTDITPYTPEVQASLGMQYYFELKSGTLTPRIDVNYRSEFYTDGKNKPTNEIDGLTMINARLTWKSNDDLWQAALSVTNLADKEYYRSSMDLTTNYGTVHSNPGRPREVAISIKRNFY</sequence>
<reference evidence="16 17" key="1">
    <citation type="journal article" date="2014" name="Environ. Microbiol.">
        <title>Comparative genomics of the marine bacterial genus Glaciecola reveals the high degree of genomic diversity and genomic characteristic for cold adaptation.</title>
        <authorList>
            <person name="Qin Q.L."/>
            <person name="Xie B.B."/>
            <person name="Yu Y."/>
            <person name="Shu Y.L."/>
            <person name="Rong J.C."/>
            <person name="Zhang Y.J."/>
            <person name="Zhao D.L."/>
            <person name="Chen X.L."/>
            <person name="Zhang X.Y."/>
            <person name="Chen B."/>
            <person name="Zhou B.C."/>
            <person name="Zhang Y.Z."/>
        </authorList>
    </citation>
    <scope>NUCLEOTIDE SEQUENCE [LARGE SCALE GENOMIC DNA]</scope>
    <source>
        <strain evidence="16 17">NO2</strain>
    </source>
</reference>
<evidence type="ECO:0000256" key="4">
    <source>
        <dbReference type="ARBA" id="ARBA00022496"/>
    </source>
</evidence>
<dbReference type="EMBL" id="BAEK01000017">
    <property type="protein sequence ID" value="GAC03743.1"/>
    <property type="molecule type" value="Genomic_DNA"/>
</dbReference>
<dbReference type="PROSITE" id="PS52016">
    <property type="entry name" value="TONB_DEPENDENT_REC_3"/>
    <property type="match status" value="1"/>
</dbReference>
<gene>
    <name evidence="16" type="ORF">GAGA_0880</name>
</gene>
<evidence type="ECO:0000256" key="11">
    <source>
        <dbReference type="PROSITE-ProRule" id="PRU01360"/>
    </source>
</evidence>
<evidence type="ECO:0008006" key="18">
    <source>
        <dbReference type="Google" id="ProtNLM"/>
    </source>
</evidence>
<dbReference type="InterPro" id="IPR012910">
    <property type="entry name" value="Plug_dom"/>
</dbReference>
<organism evidence="16 17">
    <name type="scientific">Paraglaciecola agarilytica NO2</name>
    <dbReference type="NCBI Taxonomy" id="1125747"/>
    <lineage>
        <taxon>Bacteria</taxon>
        <taxon>Pseudomonadati</taxon>
        <taxon>Pseudomonadota</taxon>
        <taxon>Gammaproteobacteria</taxon>
        <taxon>Alteromonadales</taxon>
        <taxon>Alteromonadaceae</taxon>
        <taxon>Paraglaciecola</taxon>
    </lineage>
</organism>
<feature type="domain" description="TonB-dependent receptor plug" evidence="15">
    <location>
        <begin position="51"/>
        <end position="161"/>
    </location>
</feature>
<dbReference type="Gene3D" id="2.40.170.20">
    <property type="entry name" value="TonB-dependent receptor, beta-barrel domain"/>
    <property type="match status" value="1"/>
</dbReference>
<dbReference type="SUPFAM" id="SSF56935">
    <property type="entry name" value="Porins"/>
    <property type="match status" value="1"/>
</dbReference>